<dbReference type="GO" id="GO:0051213">
    <property type="term" value="F:dioxygenase activity"/>
    <property type="evidence" value="ECO:0007669"/>
    <property type="project" value="UniProtKB-KW"/>
</dbReference>
<dbReference type="GO" id="GO:0019380">
    <property type="term" value="P:3-phenylpropionate catabolic process"/>
    <property type="evidence" value="ECO:0007669"/>
    <property type="project" value="TreeGrafter"/>
</dbReference>
<feature type="compositionally biased region" description="Low complexity" evidence="3">
    <location>
        <begin position="1"/>
        <end position="32"/>
    </location>
</feature>
<name>F8AXH2_9ACTN</name>
<dbReference type="Proteomes" id="UP000001549">
    <property type="component" value="Chromosome"/>
</dbReference>
<evidence type="ECO:0000313" key="5">
    <source>
        <dbReference type="Proteomes" id="UP000001549"/>
    </source>
</evidence>
<dbReference type="STRING" id="656024.FsymDg_2034"/>
<dbReference type="KEGG" id="fsy:FsymDg_2034"/>
<dbReference type="PANTHER" id="PTHR41534:SF2">
    <property type="entry name" value="3-PHENYLPROPIONATE_CINNAMIC ACID DIOXYGENASE SUBUNIT BETA"/>
    <property type="match status" value="1"/>
</dbReference>
<accession>F8AXH2</accession>
<sequence length="201" mass="22797" precursor="true">MTTTTGAPASPAARPAEAAQTAQPAQPTWPTWPVRPDEVVDLDTLGRSRIEDFLCLEAQLLDAWDLDTWLTLFAPEASYVVPCNDSPDGDPTRDLVLIDDDELRLRLRVERLNSRRAYREYPHSRTNHQFSNVVVGVREGDELPVVASFTVWRFRNGKASYYVGKYHYRFVAIDGRLRIRSKRVVLDMTTLRPAGDLAIIL</sequence>
<dbReference type="InterPro" id="IPR000391">
    <property type="entry name" value="Rng_hydr_dOase-bsu"/>
</dbReference>
<dbReference type="HOGENOM" id="CLU_102527_0_0_11"/>
<feature type="region of interest" description="Disordered" evidence="3">
    <location>
        <begin position="1"/>
        <end position="33"/>
    </location>
</feature>
<evidence type="ECO:0000256" key="3">
    <source>
        <dbReference type="SAM" id="MobiDB-lite"/>
    </source>
</evidence>
<evidence type="ECO:0000313" key="4">
    <source>
        <dbReference type="EMBL" id="AEH09459.1"/>
    </source>
</evidence>
<evidence type="ECO:0000256" key="1">
    <source>
        <dbReference type="ARBA" id="ARBA00009570"/>
    </source>
</evidence>
<dbReference type="Gene3D" id="3.10.450.50">
    <property type="match status" value="1"/>
</dbReference>
<reference evidence="4 5" key="1">
    <citation type="submission" date="2011-05" db="EMBL/GenBank/DDBJ databases">
        <title>Complete sequence of chromosome of Frankia symbiont of Datisca glomerata.</title>
        <authorList>
            <consortium name="US DOE Joint Genome Institute"/>
            <person name="Lucas S."/>
            <person name="Han J."/>
            <person name="Lapidus A."/>
            <person name="Cheng J.-F."/>
            <person name="Goodwin L."/>
            <person name="Pitluck S."/>
            <person name="Peters L."/>
            <person name="Mikhailova N."/>
            <person name="Chertkov O."/>
            <person name="Teshima H."/>
            <person name="Han C."/>
            <person name="Tapia R."/>
            <person name="Land M."/>
            <person name="Hauser L."/>
            <person name="Kyrpides N."/>
            <person name="Ivanova N."/>
            <person name="Pagani I."/>
            <person name="Berry A."/>
            <person name="Pawlowski K."/>
            <person name="Persson T."/>
            <person name="Vanden Heuvel B."/>
            <person name="Benson D."/>
            <person name="Woyke T."/>
        </authorList>
    </citation>
    <scope>NUCLEOTIDE SEQUENCE [LARGE SCALE GENOMIC DNA]</scope>
    <source>
        <strain evidence="5">4085684</strain>
    </source>
</reference>
<evidence type="ECO:0000256" key="2">
    <source>
        <dbReference type="ARBA" id="ARBA00023002"/>
    </source>
</evidence>
<organism evidence="4 5">
    <name type="scientific">Candidatus Protofrankia datiscae</name>
    <dbReference type="NCBI Taxonomy" id="2716812"/>
    <lineage>
        <taxon>Bacteria</taxon>
        <taxon>Bacillati</taxon>
        <taxon>Actinomycetota</taxon>
        <taxon>Actinomycetes</taxon>
        <taxon>Frankiales</taxon>
        <taxon>Frankiaceae</taxon>
        <taxon>Protofrankia</taxon>
    </lineage>
</organism>
<dbReference type="Pfam" id="PF00866">
    <property type="entry name" value="Ring_hydroxyl_B"/>
    <property type="match status" value="1"/>
</dbReference>
<gene>
    <name evidence="4" type="ordered locus">FsymDg_2034</name>
</gene>
<proteinExistence type="inferred from homology"/>
<dbReference type="RefSeq" id="WP_013873399.1">
    <property type="nucleotide sequence ID" value="NC_015656.1"/>
</dbReference>
<dbReference type="eggNOG" id="COG5517">
    <property type="taxonomic scope" value="Bacteria"/>
</dbReference>
<comment type="similarity">
    <text evidence="1">Belongs to the bacterial ring-hydroxylating dioxygenase beta subunit family.</text>
</comment>
<dbReference type="EMBL" id="CP002801">
    <property type="protein sequence ID" value="AEH09459.1"/>
    <property type="molecule type" value="Genomic_DNA"/>
</dbReference>
<dbReference type="AlphaFoldDB" id="F8AXH2"/>
<protein>
    <submittedName>
        <fullName evidence="4">Aromatic-ring-hydroxylating dioxygenase beta subunit</fullName>
    </submittedName>
</protein>
<keyword evidence="2" id="KW-0560">Oxidoreductase</keyword>
<dbReference type="SUPFAM" id="SSF54427">
    <property type="entry name" value="NTF2-like"/>
    <property type="match status" value="1"/>
</dbReference>
<keyword evidence="4" id="KW-0223">Dioxygenase</keyword>
<keyword evidence="5" id="KW-1185">Reference proteome</keyword>
<dbReference type="PANTHER" id="PTHR41534">
    <property type="entry name" value="BLR3401 PROTEIN"/>
    <property type="match status" value="1"/>
</dbReference>
<dbReference type="InterPro" id="IPR032710">
    <property type="entry name" value="NTF2-like_dom_sf"/>
</dbReference>